<dbReference type="Proteomes" id="UP000035929">
    <property type="component" value="Unassembled WGS sequence"/>
</dbReference>
<evidence type="ECO:0000313" key="2">
    <source>
        <dbReference type="Proteomes" id="UP000035929"/>
    </source>
</evidence>
<dbReference type="RefSeq" id="WP_048463114.1">
    <property type="nucleotide sequence ID" value="NZ_JBNTQU010000062.1"/>
</dbReference>
<comment type="caution">
    <text evidence="1">The sequence shown here is derived from an EMBL/GenBank/DDBJ whole genome shotgun (WGS) entry which is preliminary data.</text>
</comment>
<organism evidence="1 2">
    <name type="scientific">Methylobacterium aquaticum</name>
    <dbReference type="NCBI Taxonomy" id="270351"/>
    <lineage>
        <taxon>Bacteria</taxon>
        <taxon>Pseudomonadati</taxon>
        <taxon>Pseudomonadota</taxon>
        <taxon>Alphaproteobacteria</taxon>
        <taxon>Hyphomicrobiales</taxon>
        <taxon>Methylobacteriaceae</taxon>
        <taxon>Methylobacterium</taxon>
    </lineage>
</organism>
<reference evidence="1 2" key="1">
    <citation type="submission" date="2015-03" db="EMBL/GenBank/DDBJ databases">
        <title>Genome sequencing of Methylobacterium aquaticum DSM16371 type strain.</title>
        <authorList>
            <person name="Chaudhry V."/>
            <person name="Patil P.B."/>
        </authorList>
    </citation>
    <scope>NUCLEOTIDE SEQUENCE [LARGE SCALE GENOMIC DNA]</scope>
    <source>
        <strain evidence="1 2">DSM 16371</strain>
    </source>
</reference>
<proteinExistence type="predicted"/>
<dbReference type="OrthoDB" id="2086168at2"/>
<protein>
    <submittedName>
        <fullName evidence="1">Uncharacterized protein</fullName>
    </submittedName>
</protein>
<accession>A0A0J6SS21</accession>
<evidence type="ECO:0000313" key="1">
    <source>
        <dbReference type="EMBL" id="KMO38025.1"/>
    </source>
</evidence>
<name>A0A0J6SS21_9HYPH</name>
<dbReference type="EMBL" id="LABX01000050">
    <property type="protein sequence ID" value="KMO38025.1"/>
    <property type="molecule type" value="Genomic_DNA"/>
</dbReference>
<dbReference type="PATRIC" id="fig|270351.6.peg.6046"/>
<gene>
    <name evidence="1" type="ORF">VP06_07030</name>
</gene>
<dbReference type="AlphaFoldDB" id="A0A0J6SS21"/>
<sequence length="97" mass="10185">MCGLCGAFGAPDHWSDGVRSGTPQAERRARASAANRVLGLYGLHLAAWADRYTLSGRTGRSAVVDHLGALWPVAERLTGRSCDPLDPAVIAALEAKA</sequence>